<keyword evidence="6" id="KW-0862">Zinc</keyword>
<dbReference type="EMBL" id="FQ312005">
    <property type="protein sequence ID" value="CBW26435.1"/>
    <property type="molecule type" value="Genomic_DNA"/>
</dbReference>
<evidence type="ECO:0000256" key="8">
    <source>
        <dbReference type="SAM" id="SignalP"/>
    </source>
</evidence>
<dbReference type="OrthoDB" id="5290895at2"/>
<dbReference type="AlphaFoldDB" id="E1X0U7"/>
<organism evidence="9 10">
    <name type="scientific">Halobacteriovorax marinus (strain ATCC BAA-682 / DSM 15412 / SJ)</name>
    <name type="common">Bacteriovorax marinus</name>
    <dbReference type="NCBI Taxonomy" id="862908"/>
    <lineage>
        <taxon>Bacteria</taxon>
        <taxon>Pseudomonadati</taxon>
        <taxon>Bdellovibrionota</taxon>
        <taxon>Bacteriovoracia</taxon>
        <taxon>Bacteriovoracales</taxon>
        <taxon>Halobacteriovoraceae</taxon>
        <taxon>Halobacteriovorax</taxon>
    </lineage>
</organism>
<evidence type="ECO:0000256" key="1">
    <source>
        <dbReference type="ARBA" id="ARBA00022670"/>
    </source>
</evidence>
<keyword evidence="1" id="KW-0645">Protease</keyword>
<dbReference type="GO" id="GO:0030288">
    <property type="term" value="C:outer membrane-bounded periplasmic space"/>
    <property type="evidence" value="ECO:0007669"/>
    <property type="project" value="InterPro"/>
</dbReference>
<gene>
    <name evidence="9" type="ordered locus">BMS_1586</name>
</gene>
<feature type="chain" id="PRO_5003154811" evidence="8">
    <location>
        <begin position="19"/>
        <end position="232"/>
    </location>
</feature>
<dbReference type="RefSeq" id="WP_014244218.1">
    <property type="nucleotide sequence ID" value="NC_016620.1"/>
</dbReference>
<dbReference type="GO" id="GO:0006508">
    <property type="term" value="P:proteolysis"/>
    <property type="evidence" value="ECO:0007669"/>
    <property type="project" value="UniProtKB-KW"/>
</dbReference>
<dbReference type="eggNOG" id="COG3770">
    <property type="taxonomic scope" value="Bacteria"/>
</dbReference>
<dbReference type="Proteomes" id="UP000008963">
    <property type="component" value="Chromosome"/>
</dbReference>
<evidence type="ECO:0000256" key="2">
    <source>
        <dbReference type="ARBA" id="ARBA00022723"/>
    </source>
</evidence>
<dbReference type="SUPFAM" id="SSF55166">
    <property type="entry name" value="Hedgehog/DD-peptidase"/>
    <property type="match status" value="1"/>
</dbReference>
<evidence type="ECO:0000256" key="4">
    <source>
        <dbReference type="ARBA" id="ARBA00022764"/>
    </source>
</evidence>
<name>E1X0U7_HALMS</name>
<evidence type="ECO:0000313" key="9">
    <source>
        <dbReference type="EMBL" id="CBW26435.1"/>
    </source>
</evidence>
<dbReference type="HOGENOM" id="CLU_1193475_0_0_7"/>
<keyword evidence="3 8" id="KW-0732">Signal</keyword>
<evidence type="ECO:0000313" key="10">
    <source>
        <dbReference type="Proteomes" id="UP000008963"/>
    </source>
</evidence>
<keyword evidence="10" id="KW-1185">Reference proteome</keyword>
<evidence type="ECO:0000256" key="6">
    <source>
        <dbReference type="ARBA" id="ARBA00022833"/>
    </source>
</evidence>
<evidence type="ECO:0000256" key="3">
    <source>
        <dbReference type="ARBA" id="ARBA00022729"/>
    </source>
</evidence>
<feature type="signal peptide" evidence="8">
    <location>
        <begin position="1"/>
        <end position="18"/>
    </location>
</feature>
<evidence type="ECO:0000256" key="7">
    <source>
        <dbReference type="ARBA" id="ARBA00023049"/>
    </source>
</evidence>
<keyword evidence="2" id="KW-0479">Metal-binding</keyword>
<dbReference type="KEGG" id="bmx:BMS_1586"/>
<dbReference type="GO" id="GO:0004252">
    <property type="term" value="F:serine-type endopeptidase activity"/>
    <property type="evidence" value="ECO:0007669"/>
    <property type="project" value="InterPro"/>
</dbReference>
<reference evidence="10" key="1">
    <citation type="journal article" date="2013" name="ISME J.">
        <title>A small predatory core genome in the divergent marine Bacteriovorax marinus SJ and the terrestrial Bdellovibrio bacteriovorus.</title>
        <authorList>
            <person name="Crossman L.C."/>
            <person name="Chen H."/>
            <person name="Cerdeno-Tarraga A.M."/>
            <person name="Brooks K."/>
            <person name="Quail M.A."/>
            <person name="Pineiro S.A."/>
            <person name="Hobley L."/>
            <person name="Sockett R.E."/>
            <person name="Bentley S.D."/>
            <person name="Parkhill J."/>
            <person name="Williams H.N."/>
            <person name="Stine O.C."/>
        </authorList>
    </citation>
    <scope>NUCLEOTIDE SEQUENCE [LARGE SCALE GENOMIC DNA]</scope>
    <source>
        <strain evidence="10">ATCC BAA-682 / DSM 15412 / SJ</strain>
    </source>
</reference>
<keyword evidence="4" id="KW-0574">Periplasm</keyword>
<protein>
    <submittedName>
        <fullName evidence="9">Penicillin-insensitive murein exported endopeptidase</fullName>
    </submittedName>
</protein>
<dbReference type="Pfam" id="PF03411">
    <property type="entry name" value="Peptidase_M74"/>
    <property type="match status" value="1"/>
</dbReference>
<dbReference type="GO" id="GO:0008237">
    <property type="term" value="F:metallopeptidase activity"/>
    <property type="evidence" value="ECO:0007669"/>
    <property type="project" value="UniProtKB-KW"/>
</dbReference>
<evidence type="ECO:0000256" key="5">
    <source>
        <dbReference type="ARBA" id="ARBA00022801"/>
    </source>
</evidence>
<accession>E1X0U7</accession>
<dbReference type="GO" id="GO:0046872">
    <property type="term" value="F:metal ion binding"/>
    <property type="evidence" value="ECO:0007669"/>
    <property type="project" value="UniProtKB-KW"/>
</dbReference>
<sequence>MKIIISIAFLLLSHNLLASEAIGFYSNGTLVNAASIDDYSGHYEKLFRSRKRLYATDYLFNFLFDFSEEFIADHPDTEKFQLGDISALNGGKISRHASHQNGLDIDIVYLRVNKRGQDVDYPEWKEYFVKNGVVTKNFDLTKNWELFKLIVSKGDVGRIFVDKAVKKAFCNEYSSSRNRLDLETLRRLRPAKYHLTHFHLRLKCHSSFKRCQKQADPANNSGCNELLIESLE</sequence>
<dbReference type="InterPro" id="IPR005073">
    <property type="entry name" value="Peptidase_M74"/>
</dbReference>
<keyword evidence="5" id="KW-0378">Hydrolase</keyword>
<dbReference type="STRING" id="862908.BMS_1586"/>
<keyword evidence="7" id="KW-0482">Metalloprotease</keyword>
<proteinExistence type="predicted"/>
<dbReference type="InterPro" id="IPR009045">
    <property type="entry name" value="Zn_M74/Hedgehog-like"/>
</dbReference>
<dbReference type="Gene3D" id="3.30.1380.10">
    <property type="match status" value="1"/>
</dbReference>
<dbReference type="PATRIC" id="fig|862908.3.peg.1509"/>